<dbReference type="GO" id="GO:0005524">
    <property type="term" value="F:ATP binding"/>
    <property type="evidence" value="ECO:0007669"/>
    <property type="project" value="UniProtKB-UniRule"/>
</dbReference>
<keyword evidence="9 11" id="KW-0460">Magnesium</keyword>
<keyword evidence="6 11" id="KW-0547">Nucleotide-binding</keyword>
<evidence type="ECO:0000313" key="12">
    <source>
        <dbReference type="EMBL" id="SFA55847.1"/>
    </source>
</evidence>
<comment type="function">
    <text evidence="11">Catalyzes the phosphorylation of the hydroxyl group of 4-methyl-5-beta-hydroxyethylthiazole (THZ).</text>
</comment>
<dbReference type="Proteomes" id="UP000182054">
    <property type="component" value="Unassembled WGS sequence"/>
</dbReference>
<protein>
    <recommendedName>
        <fullName evidence="11">Hydroxyethylthiazole kinase</fullName>
        <ecNumber evidence="11">2.7.1.50</ecNumber>
    </recommendedName>
    <alternativeName>
        <fullName evidence="11">4-methyl-5-beta-hydroxyethylthiazole kinase</fullName>
        <shortName evidence="11">TH kinase</shortName>
        <shortName evidence="11">Thz kinase</shortName>
    </alternativeName>
</protein>
<dbReference type="Pfam" id="PF02110">
    <property type="entry name" value="HK"/>
    <property type="match status" value="1"/>
</dbReference>
<evidence type="ECO:0000256" key="8">
    <source>
        <dbReference type="ARBA" id="ARBA00022840"/>
    </source>
</evidence>
<evidence type="ECO:0000256" key="6">
    <source>
        <dbReference type="ARBA" id="ARBA00022741"/>
    </source>
</evidence>
<feature type="binding site" evidence="11">
    <location>
        <position position="50"/>
    </location>
    <ligand>
        <name>substrate</name>
    </ligand>
</feature>
<keyword evidence="10 11" id="KW-0784">Thiamine biosynthesis</keyword>
<dbReference type="EC" id="2.7.1.50" evidence="11"/>
<sequence>MSSAPITADALADALAALRDRAPLVHAVTNYVTAGFTANVLLAAGASAAMVDNRDEATLFAGVADAVLINLGTPHDTADVYHATARGAQDAGTPWVLDPIGAGGLPWRGALARDLLEYRPTAVRGNASEIIGLYGLTAGGTEGGGGRGVDSSDDPADAVPAARGLLEWAGAVSASGAVDHVVSPAGTTRVTGGSVLLTRVTGTGCSLGALVAAYCAAVPDVGLAVAAAHTHVTVAADVAADRASSPGSFAVAYLDALHEVSPDDVRRRARVEHDA</sequence>
<proteinExistence type="inferred from homology"/>
<dbReference type="OrthoDB" id="8909021at2"/>
<dbReference type="GO" id="GO:0009228">
    <property type="term" value="P:thiamine biosynthetic process"/>
    <property type="evidence" value="ECO:0007669"/>
    <property type="project" value="UniProtKB-KW"/>
</dbReference>
<dbReference type="GO" id="GO:0004417">
    <property type="term" value="F:hydroxyethylthiazole kinase activity"/>
    <property type="evidence" value="ECO:0007669"/>
    <property type="project" value="UniProtKB-UniRule"/>
</dbReference>
<name>A0A1I0TVY9_9NOCA</name>
<dbReference type="GeneID" id="85486473"/>
<gene>
    <name evidence="11" type="primary">thiM</name>
    <name evidence="12" type="ORF">SAMN05444374_11031</name>
</gene>
<dbReference type="HAMAP" id="MF_00228">
    <property type="entry name" value="Thz_kinase"/>
    <property type="match status" value="1"/>
</dbReference>
<dbReference type="PIRSF" id="PIRSF000513">
    <property type="entry name" value="Thz_kinase"/>
    <property type="match status" value="1"/>
</dbReference>
<evidence type="ECO:0000256" key="3">
    <source>
        <dbReference type="ARBA" id="ARBA00004868"/>
    </source>
</evidence>
<feature type="binding site" evidence="11">
    <location>
        <position position="124"/>
    </location>
    <ligand>
        <name>ATP</name>
        <dbReference type="ChEBI" id="CHEBI:30616"/>
    </ligand>
</feature>
<dbReference type="SUPFAM" id="SSF53613">
    <property type="entry name" value="Ribokinase-like"/>
    <property type="match status" value="1"/>
</dbReference>
<dbReference type="RefSeq" id="WP_068363879.1">
    <property type="nucleotide sequence ID" value="NZ_CP135915.1"/>
</dbReference>
<comment type="pathway">
    <text evidence="3 11">Cofactor biosynthesis; thiamine diphosphate biosynthesis; 4-methyl-5-(2-phosphoethyl)-thiazole from 5-(2-hydroxyethyl)-4-methylthiazole: step 1/1.</text>
</comment>
<dbReference type="CDD" id="cd01170">
    <property type="entry name" value="THZ_kinase"/>
    <property type="match status" value="1"/>
</dbReference>
<dbReference type="PRINTS" id="PR01099">
    <property type="entry name" value="HYETHTZKNASE"/>
</dbReference>
<evidence type="ECO:0000256" key="11">
    <source>
        <dbReference type="HAMAP-Rule" id="MF_00228"/>
    </source>
</evidence>
<dbReference type="EMBL" id="FOJN01000010">
    <property type="protein sequence ID" value="SFA55847.1"/>
    <property type="molecule type" value="Genomic_DNA"/>
</dbReference>
<dbReference type="UniPathway" id="UPA00060">
    <property type="reaction ID" value="UER00139"/>
</dbReference>
<keyword evidence="4 11" id="KW-0808">Transferase</keyword>
<keyword evidence="8 11" id="KW-0067">ATP-binding</keyword>
<dbReference type="InterPro" id="IPR000417">
    <property type="entry name" value="Hyethyz_kinase"/>
</dbReference>
<comment type="similarity">
    <text evidence="11">Belongs to the Thz kinase family.</text>
</comment>
<comment type="catalytic activity">
    <reaction evidence="1 11">
        <text>5-(2-hydroxyethyl)-4-methylthiazole + ATP = 4-methyl-5-(2-phosphooxyethyl)-thiazole + ADP + H(+)</text>
        <dbReference type="Rhea" id="RHEA:24212"/>
        <dbReference type="ChEBI" id="CHEBI:15378"/>
        <dbReference type="ChEBI" id="CHEBI:17957"/>
        <dbReference type="ChEBI" id="CHEBI:30616"/>
        <dbReference type="ChEBI" id="CHEBI:58296"/>
        <dbReference type="ChEBI" id="CHEBI:456216"/>
        <dbReference type="EC" id="2.7.1.50"/>
    </reaction>
</comment>
<evidence type="ECO:0000256" key="2">
    <source>
        <dbReference type="ARBA" id="ARBA00001946"/>
    </source>
</evidence>
<dbReference type="Gene3D" id="3.40.1190.20">
    <property type="match status" value="1"/>
</dbReference>
<reference evidence="12 13" key="1">
    <citation type="submission" date="2016-10" db="EMBL/GenBank/DDBJ databases">
        <authorList>
            <person name="de Groot N.N."/>
        </authorList>
    </citation>
    <scope>NUCLEOTIDE SEQUENCE [LARGE SCALE GENOMIC DNA]</scope>
    <source>
        <strain evidence="12 13">DSM 44908</strain>
    </source>
</reference>
<accession>A0A1I0TVY9</accession>
<evidence type="ECO:0000256" key="7">
    <source>
        <dbReference type="ARBA" id="ARBA00022777"/>
    </source>
</evidence>
<feature type="binding site" evidence="11">
    <location>
        <position position="175"/>
    </location>
    <ligand>
        <name>ATP</name>
        <dbReference type="ChEBI" id="CHEBI:30616"/>
    </ligand>
</feature>
<evidence type="ECO:0000256" key="4">
    <source>
        <dbReference type="ARBA" id="ARBA00022679"/>
    </source>
</evidence>
<evidence type="ECO:0000256" key="5">
    <source>
        <dbReference type="ARBA" id="ARBA00022723"/>
    </source>
</evidence>
<evidence type="ECO:0000256" key="9">
    <source>
        <dbReference type="ARBA" id="ARBA00022842"/>
    </source>
</evidence>
<keyword evidence="5 11" id="KW-0479">Metal-binding</keyword>
<evidence type="ECO:0000256" key="1">
    <source>
        <dbReference type="ARBA" id="ARBA00001771"/>
    </source>
</evidence>
<dbReference type="GO" id="GO:0000287">
    <property type="term" value="F:magnesium ion binding"/>
    <property type="evidence" value="ECO:0007669"/>
    <property type="project" value="UniProtKB-UniRule"/>
</dbReference>
<dbReference type="AlphaFoldDB" id="A0A1I0TVY9"/>
<keyword evidence="7 11" id="KW-0418">Kinase</keyword>
<evidence type="ECO:0000256" key="10">
    <source>
        <dbReference type="ARBA" id="ARBA00022977"/>
    </source>
</evidence>
<dbReference type="NCBIfam" id="NF006830">
    <property type="entry name" value="PRK09355.1"/>
    <property type="match status" value="1"/>
</dbReference>
<evidence type="ECO:0000313" key="13">
    <source>
        <dbReference type="Proteomes" id="UP000182054"/>
    </source>
</evidence>
<dbReference type="GO" id="GO:0009229">
    <property type="term" value="P:thiamine diphosphate biosynthetic process"/>
    <property type="evidence" value="ECO:0007669"/>
    <property type="project" value="UniProtKB-UniRule"/>
</dbReference>
<dbReference type="InterPro" id="IPR029056">
    <property type="entry name" value="Ribokinase-like"/>
</dbReference>
<comment type="cofactor">
    <cofactor evidence="2 11">
        <name>Mg(2+)</name>
        <dbReference type="ChEBI" id="CHEBI:18420"/>
    </cofactor>
</comment>
<organism evidence="12 13">
    <name type="scientific">Rhodococcoides kroppenstedtii</name>
    <dbReference type="NCBI Taxonomy" id="293050"/>
    <lineage>
        <taxon>Bacteria</taxon>
        <taxon>Bacillati</taxon>
        <taxon>Actinomycetota</taxon>
        <taxon>Actinomycetes</taxon>
        <taxon>Mycobacteriales</taxon>
        <taxon>Nocardiaceae</taxon>
        <taxon>Rhodococcoides</taxon>
    </lineage>
</organism>
<feature type="binding site" evidence="11">
    <location>
        <position position="202"/>
    </location>
    <ligand>
        <name>substrate</name>
    </ligand>
</feature>